<dbReference type="Proteomes" id="UP001153555">
    <property type="component" value="Unassembled WGS sequence"/>
</dbReference>
<organism evidence="1 2">
    <name type="scientific">Striga hermonthica</name>
    <name type="common">Purple witchweed</name>
    <name type="synonym">Buchnera hermonthica</name>
    <dbReference type="NCBI Taxonomy" id="68872"/>
    <lineage>
        <taxon>Eukaryota</taxon>
        <taxon>Viridiplantae</taxon>
        <taxon>Streptophyta</taxon>
        <taxon>Embryophyta</taxon>
        <taxon>Tracheophyta</taxon>
        <taxon>Spermatophyta</taxon>
        <taxon>Magnoliopsida</taxon>
        <taxon>eudicotyledons</taxon>
        <taxon>Gunneridae</taxon>
        <taxon>Pentapetalae</taxon>
        <taxon>asterids</taxon>
        <taxon>lamiids</taxon>
        <taxon>Lamiales</taxon>
        <taxon>Orobanchaceae</taxon>
        <taxon>Buchnereae</taxon>
        <taxon>Striga</taxon>
    </lineage>
</organism>
<feature type="non-terminal residue" evidence="1">
    <location>
        <position position="1"/>
    </location>
</feature>
<evidence type="ECO:0000313" key="1">
    <source>
        <dbReference type="EMBL" id="CAA0840239.1"/>
    </source>
</evidence>
<feature type="non-terminal residue" evidence="1">
    <location>
        <position position="147"/>
    </location>
</feature>
<sequence length="147" mass="15664">RSPFATLTSNGSIVDVGNLSLLERVALMKLCDDPLSTSIVTRRSFNHAGNLIVIWPLVPTIAWTEISASSLSTSIPTSHSSLITGSSSSESTNSIKKFCLHRCPGVYFSSHQKHSPFSRLRAISSSVNLFTSVAGGLKVPGGLMFAL</sequence>
<keyword evidence="2" id="KW-1185">Reference proteome</keyword>
<comment type="caution">
    <text evidence="1">The sequence shown here is derived from an EMBL/GenBank/DDBJ whole genome shotgun (WGS) entry which is preliminary data.</text>
</comment>
<name>A0A9N7NPU6_STRHE</name>
<accession>A0A9N7NPU6</accession>
<reference evidence="1" key="1">
    <citation type="submission" date="2019-12" db="EMBL/GenBank/DDBJ databases">
        <authorList>
            <person name="Scholes J."/>
        </authorList>
    </citation>
    <scope>NUCLEOTIDE SEQUENCE</scope>
</reference>
<dbReference type="AlphaFoldDB" id="A0A9N7NPU6"/>
<proteinExistence type="predicted"/>
<dbReference type="EMBL" id="CACSLK010031976">
    <property type="protein sequence ID" value="CAA0840239.1"/>
    <property type="molecule type" value="Genomic_DNA"/>
</dbReference>
<protein>
    <submittedName>
        <fullName evidence="1">Uncharacterized protein</fullName>
    </submittedName>
</protein>
<evidence type="ECO:0000313" key="2">
    <source>
        <dbReference type="Proteomes" id="UP001153555"/>
    </source>
</evidence>
<gene>
    <name evidence="1" type="ORF">SHERM_06625</name>
</gene>